<feature type="compositionally biased region" description="Pro residues" evidence="3">
    <location>
        <begin position="1"/>
        <end position="20"/>
    </location>
</feature>
<dbReference type="SUPFAM" id="SSF55909">
    <property type="entry name" value="Pentein"/>
    <property type="match status" value="1"/>
</dbReference>
<dbReference type="EMBL" id="BAABHS010000049">
    <property type="protein sequence ID" value="GAA4993504.1"/>
    <property type="molecule type" value="Genomic_DNA"/>
</dbReference>
<proteinExistence type="inferred from homology"/>
<evidence type="ECO:0000256" key="2">
    <source>
        <dbReference type="ARBA" id="ARBA00022679"/>
    </source>
</evidence>
<dbReference type="PANTHER" id="PTHR10488">
    <property type="entry name" value="GLYCINE AMIDINOTRANSFERASE, MITOCHONDRIAL"/>
    <property type="match status" value="1"/>
</dbReference>
<comment type="similarity">
    <text evidence="1">Belongs to the amidinotransferase family.</text>
</comment>
<protein>
    <submittedName>
        <fullName evidence="4">Dimethylarginine dimethylaminohydrolase family protein</fullName>
    </submittedName>
</protein>
<dbReference type="Proteomes" id="UP001500466">
    <property type="component" value="Unassembled WGS sequence"/>
</dbReference>
<name>A0ABP9IC32_9ACTN</name>
<keyword evidence="5" id="KW-1185">Reference proteome</keyword>
<accession>A0ABP9IC32</accession>
<dbReference type="PANTHER" id="PTHR10488:SF1">
    <property type="entry name" value="GLYCINE AMIDINOTRANSFERASE, MITOCHONDRIAL"/>
    <property type="match status" value="1"/>
</dbReference>
<dbReference type="InterPro" id="IPR033195">
    <property type="entry name" value="AmidinoTrfase"/>
</dbReference>
<evidence type="ECO:0000313" key="5">
    <source>
        <dbReference type="Proteomes" id="UP001500466"/>
    </source>
</evidence>
<dbReference type="RefSeq" id="WP_345680586.1">
    <property type="nucleotide sequence ID" value="NZ_BAABHS010000049.1"/>
</dbReference>
<comment type="caution">
    <text evidence="4">The sequence shown here is derived from an EMBL/GenBank/DDBJ whole genome shotgun (WGS) entry which is preliminary data.</text>
</comment>
<evidence type="ECO:0000313" key="4">
    <source>
        <dbReference type="EMBL" id="GAA4993504.1"/>
    </source>
</evidence>
<dbReference type="Gene3D" id="3.75.10.10">
    <property type="entry name" value="L-arginine/glycine Amidinotransferase, Chain A"/>
    <property type="match status" value="1"/>
</dbReference>
<organism evidence="4 5">
    <name type="scientific">Yinghuangia aomiensis</name>
    <dbReference type="NCBI Taxonomy" id="676205"/>
    <lineage>
        <taxon>Bacteria</taxon>
        <taxon>Bacillati</taxon>
        <taxon>Actinomycetota</taxon>
        <taxon>Actinomycetes</taxon>
        <taxon>Kitasatosporales</taxon>
        <taxon>Streptomycetaceae</taxon>
        <taxon>Yinghuangia</taxon>
    </lineage>
</organism>
<keyword evidence="2" id="KW-0808">Transferase</keyword>
<feature type="region of interest" description="Disordered" evidence="3">
    <location>
        <begin position="1"/>
        <end position="27"/>
    </location>
</feature>
<evidence type="ECO:0000256" key="1">
    <source>
        <dbReference type="ARBA" id="ARBA00006943"/>
    </source>
</evidence>
<evidence type="ECO:0000256" key="3">
    <source>
        <dbReference type="SAM" id="MobiDB-lite"/>
    </source>
</evidence>
<gene>
    <name evidence="4" type="ORF">GCM10023205_77740</name>
</gene>
<reference evidence="5" key="1">
    <citation type="journal article" date="2019" name="Int. J. Syst. Evol. Microbiol.">
        <title>The Global Catalogue of Microorganisms (GCM) 10K type strain sequencing project: providing services to taxonomists for standard genome sequencing and annotation.</title>
        <authorList>
            <consortium name="The Broad Institute Genomics Platform"/>
            <consortium name="The Broad Institute Genome Sequencing Center for Infectious Disease"/>
            <person name="Wu L."/>
            <person name="Ma J."/>
        </authorList>
    </citation>
    <scope>NUCLEOTIDE SEQUENCE [LARGE SCALE GENOMIC DNA]</scope>
    <source>
        <strain evidence="5">JCM 17986</strain>
    </source>
</reference>
<sequence>MPPASSSPSSPSGPLPPSPLSPSSLSPVGVHREWDRLAEVVVGRPLDFTFPPALPTGDRALGFLPAGFVGRAADLAGKRWSQADPDGFARCAAQLDALADFLTARGITVHRPVELTPDEQALFAEFSPISLQIFVRDPMIVVGDTVIESSLRLPHRFKERYGLRPLIADLVARGARHTVVPPGRAVPLDRVADARGPFLEGGDVMLFGPDLLVGVGEGRYATDPDGVDWLRTELGADYRVHAVPLHPRVLHLDDGLAAVREGLAIVARDQFTAGLPPLLADWDLVEVTLDDALDLLAANVLVLGPGELVLDTRLPRLAETLAAHNVTCHPLPFDAVTPFAGGFRCSHHPIRREPT</sequence>